<dbReference type="Proteomes" id="UP001638806">
    <property type="component" value="Unassembled WGS sequence"/>
</dbReference>
<sequence>MPKVKAYFETLIQQHPYDHKFPRSVSALDFQLALLGCEMISKASQMCGKTTATEEDTAGEAADSQSRLDVRKDEIRLRALAGMEDVVRRMDGLMQQLPFRKSNHFLRMRATASLHLADLLVPAVQMAGEQLHDVAMRRQRELETAVNALDRLLENGGELDDVARAVLEGQHVKAEEYLSPPPLYPSLPIRGL</sequence>
<comment type="caution">
    <text evidence="1">The sequence shown here is derived from an EMBL/GenBank/DDBJ whole genome shotgun (WGS) entry which is preliminary data.</text>
</comment>
<keyword evidence="2" id="KW-1185">Reference proteome</keyword>
<organism evidence="1 2">
    <name type="scientific">Purpureocillium lilacinum</name>
    <name type="common">Paecilomyces lilacinus</name>
    <dbReference type="NCBI Taxonomy" id="33203"/>
    <lineage>
        <taxon>Eukaryota</taxon>
        <taxon>Fungi</taxon>
        <taxon>Dikarya</taxon>
        <taxon>Ascomycota</taxon>
        <taxon>Pezizomycotina</taxon>
        <taxon>Sordariomycetes</taxon>
        <taxon>Hypocreomycetidae</taxon>
        <taxon>Hypocreales</taxon>
        <taxon>Ophiocordycipitaceae</taxon>
        <taxon>Purpureocillium</taxon>
    </lineage>
</organism>
<evidence type="ECO:0000313" key="1">
    <source>
        <dbReference type="EMBL" id="KAL3955263.1"/>
    </source>
</evidence>
<accession>A0ACC4DGU7</accession>
<evidence type="ECO:0000313" key="2">
    <source>
        <dbReference type="Proteomes" id="UP001638806"/>
    </source>
</evidence>
<proteinExistence type="predicted"/>
<reference evidence="1" key="1">
    <citation type="submission" date="2024-12" db="EMBL/GenBank/DDBJ databases">
        <title>Comparative genomics and development of molecular markers within Purpureocillium lilacinum and among Purpureocillium species.</title>
        <authorList>
            <person name="Yeh Z.-Y."/>
            <person name="Ni N.-T."/>
            <person name="Lo P.-H."/>
            <person name="Mushyakhwo K."/>
            <person name="Lin C.-F."/>
            <person name="Nai Y.-S."/>
        </authorList>
    </citation>
    <scope>NUCLEOTIDE SEQUENCE</scope>
    <source>
        <strain evidence="1">NCHU-NPUST-175</strain>
    </source>
</reference>
<protein>
    <submittedName>
        <fullName evidence="1">Uncharacterized protein</fullName>
    </submittedName>
</protein>
<gene>
    <name evidence="1" type="ORF">ACCO45_010826</name>
</gene>
<dbReference type="EMBL" id="JBGNUJ010000010">
    <property type="protein sequence ID" value="KAL3955263.1"/>
    <property type="molecule type" value="Genomic_DNA"/>
</dbReference>
<name>A0ACC4DGU7_PURLI</name>